<gene>
    <name evidence="2" type="ORF">Sradi_3280000</name>
</gene>
<dbReference type="Pfam" id="PF00078">
    <property type="entry name" value="RVT_1"/>
    <property type="match status" value="1"/>
</dbReference>
<comment type="caution">
    <text evidence="2">The sequence shown here is derived from an EMBL/GenBank/DDBJ whole genome shotgun (WGS) entry which is preliminary data.</text>
</comment>
<dbReference type="PANTHER" id="PTHR46890:SF48">
    <property type="entry name" value="RNA-DIRECTED DNA POLYMERASE"/>
    <property type="match status" value="1"/>
</dbReference>
<dbReference type="InterPro" id="IPR000477">
    <property type="entry name" value="RT_dom"/>
</dbReference>
<organism evidence="2">
    <name type="scientific">Sesamum radiatum</name>
    <name type="common">Black benniseed</name>
    <dbReference type="NCBI Taxonomy" id="300843"/>
    <lineage>
        <taxon>Eukaryota</taxon>
        <taxon>Viridiplantae</taxon>
        <taxon>Streptophyta</taxon>
        <taxon>Embryophyta</taxon>
        <taxon>Tracheophyta</taxon>
        <taxon>Spermatophyta</taxon>
        <taxon>Magnoliopsida</taxon>
        <taxon>eudicotyledons</taxon>
        <taxon>Gunneridae</taxon>
        <taxon>Pentapetalae</taxon>
        <taxon>asterids</taxon>
        <taxon>lamiids</taxon>
        <taxon>Lamiales</taxon>
        <taxon>Pedaliaceae</taxon>
        <taxon>Sesamum</taxon>
    </lineage>
</organism>
<evidence type="ECO:0000259" key="1">
    <source>
        <dbReference type="Pfam" id="PF00078"/>
    </source>
</evidence>
<protein>
    <recommendedName>
        <fullName evidence="1">Reverse transcriptase domain-containing protein</fullName>
    </recommendedName>
</protein>
<dbReference type="AlphaFoldDB" id="A0AAW2R1H9"/>
<evidence type="ECO:0000313" key="2">
    <source>
        <dbReference type="EMBL" id="KAL0373643.1"/>
    </source>
</evidence>
<dbReference type="InterPro" id="IPR052343">
    <property type="entry name" value="Retrotransposon-Effector_Assoc"/>
</dbReference>
<feature type="domain" description="Reverse transcriptase" evidence="1">
    <location>
        <begin position="289"/>
        <end position="388"/>
    </location>
</feature>
<reference evidence="2" key="2">
    <citation type="journal article" date="2024" name="Plant">
        <title>Genomic evolution and insights into agronomic trait innovations of Sesamum species.</title>
        <authorList>
            <person name="Miao H."/>
            <person name="Wang L."/>
            <person name="Qu L."/>
            <person name="Liu H."/>
            <person name="Sun Y."/>
            <person name="Le M."/>
            <person name="Wang Q."/>
            <person name="Wei S."/>
            <person name="Zheng Y."/>
            <person name="Lin W."/>
            <person name="Duan Y."/>
            <person name="Cao H."/>
            <person name="Xiong S."/>
            <person name="Wang X."/>
            <person name="Wei L."/>
            <person name="Li C."/>
            <person name="Ma Q."/>
            <person name="Ju M."/>
            <person name="Zhao R."/>
            <person name="Li G."/>
            <person name="Mu C."/>
            <person name="Tian Q."/>
            <person name="Mei H."/>
            <person name="Zhang T."/>
            <person name="Gao T."/>
            <person name="Zhang H."/>
        </authorList>
    </citation>
    <scope>NUCLEOTIDE SEQUENCE</scope>
    <source>
        <strain evidence="2">G02</strain>
    </source>
</reference>
<name>A0AAW2R1H9_SESRA</name>
<dbReference type="PANTHER" id="PTHR46890">
    <property type="entry name" value="NON-LTR RETROLELEMENT REVERSE TRANSCRIPTASE-LIKE PROTEIN-RELATED"/>
    <property type="match status" value="1"/>
</dbReference>
<sequence>MELSTIYSDHAVLILDTKPDRHSGYKTVKPFRFEASWMRTAECEQAISEAWQQSNGSTAQDQLLRNFERCQLKLLSRMKMGHKVLKNEISDIQTKIQRLRKQSITTETKQQENGLRKELERLLQPEEILWKQRSKSHWLREGDRNTKFFHAHANKTFRRNQIRRLKNSAGAWIEEEKDIEHHITQYFGRIFSSAEPSINELERGVEALTRKVDSNMNADLLKPYTIDEITAALSSMAPLKSPGPDGMPPVFFQNHWHIIKTDVINCVFNILHDRVLDPKLNYTHIVLIPKNHKPELITHFRPISLCNVIMKITTKCIANRLKPLLDKIIAPTQSVFVPGRLITDNVLIVFEINHFLKNKNWGKAGHMALKMDISKVYDKIEWSFLRQAGKEILIKVVLQAIPTYAMGVFRLPEGLLREIERMIASFWWNSTENRKIHWLSWETLCSSKLIGGLGLRDLRAFNSAMLAKQFWRLLTNPTSLTARLLQARYYPGLSILDADLGSRPSLTWRSILSTKGIIQAGYRWRIGDGKQARIWIDPWITNHHHFGQELA</sequence>
<reference evidence="2" key="1">
    <citation type="submission" date="2020-06" db="EMBL/GenBank/DDBJ databases">
        <authorList>
            <person name="Li T."/>
            <person name="Hu X."/>
            <person name="Zhang T."/>
            <person name="Song X."/>
            <person name="Zhang H."/>
            <person name="Dai N."/>
            <person name="Sheng W."/>
            <person name="Hou X."/>
            <person name="Wei L."/>
        </authorList>
    </citation>
    <scope>NUCLEOTIDE SEQUENCE</scope>
    <source>
        <strain evidence="2">G02</strain>
        <tissue evidence="2">Leaf</tissue>
    </source>
</reference>
<dbReference type="EMBL" id="JACGWJ010000014">
    <property type="protein sequence ID" value="KAL0373643.1"/>
    <property type="molecule type" value="Genomic_DNA"/>
</dbReference>
<proteinExistence type="predicted"/>
<accession>A0AAW2R1H9</accession>